<feature type="region of interest" description="Disordered" evidence="1">
    <location>
        <begin position="23"/>
        <end position="64"/>
    </location>
</feature>
<dbReference type="AlphaFoldDB" id="A0A2S6N1P4"/>
<accession>A0A2S6N1P4</accession>
<proteinExistence type="predicted"/>
<dbReference type="Proteomes" id="UP000239724">
    <property type="component" value="Unassembled WGS sequence"/>
</dbReference>
<gene>
    <name evidence="3" type="ORF">CCS01_23895</name>
</gene>
<evidence type="ECO:0000313" key="4">
    <source>
        <dbReference type="Proteomes" id="UP000239724"/>
    </source>
</evidence>
<evidence type="ECO:0000313" key="3">
    <source>
        <dbReference type="EMBL" id="PPQ28547.1"/>
    </source>
</evidence>
<feature type="compositionally biased region" description="Polar residues" evidence="1">
    <location>
        <begin position="32"/>
        <end position="46"/>
    </location>
</feature>
<reference evidence="3 4" key="1">
    <citation type="journal article" date="2018" name="Arch. Microbiol.">
        <title>New insights into the metabolic potential of the phototrophic purple bacterium Rhodopila globiformis DSM 161(T) from its draft genome sequence and evidence for a vanadium-dependent nitrogenase.</title>
        <authorList>
            <person name="Imhoff J.F."/>
            <person name="Rahn T."/>
            <person name="Kunzel S."/>
            <person name="Neulinger S.C."/>
        </authorList>
    </citation>
    <scope>NUCLEOTIDE SEQUENCE [LARGE SCALE GENOMIC DNA]</scope>
    <source>
        <strain evidence="3 4">DSM 161</strain>
    </source>
</reference>
<dbReference type="OrthoDB" id="7284426at2"/>
<dbReference type="PROSITE" id="PS51257">
    <property type="entry name" value="PROKAR_LIPOPROTEIN"/>
    <property type="match status" value="1"/>
</dbReference>
<evidence type="ECO:0000256" key="2">
    <source>
        <dbReference type="SAM" id="SignalP"/>
    </source>
</evidence>
<evidence type="ECO:0000256" key="1">
    <source>
        <dbReference type="SAM" id="MobiDB-lite"/>
    </source>
</evidence>
<dbReference type="EMBL" id="NHRY01000241">
    <property type="protein sequence ID" value="PPQ28547.1"/>
    <property type="molecule type" value="Genomic_DNA"/>
</dbReference>
<dbReference type="RefSeq" id="WP_104521333.1">
    <property type="nucleotide sequence ID" value="NZ_NHRY01000241.1"/>
</dbReference>
<sequence>MRKPLMIAACAVMLASLAACHQEGPAEKAGQSLDQAGQKVQDTLNPPQGPAQKAGRSVDRALGE</sequence>
<evidence type="ECO:0008006" key="5">
    <source>
        <dbReference type="Google" id="ProtNLM"/>
    </source>
</evidence>
<feature type="chain" id="PRO_5015435471" description="Cathelicidin antimicrobial peptide C-terminal domain-containing protein" evidence="2">
    <location>
        <begin position="22"/>
        <end position="64"/>
    </location>
</feature>
<keyword evidence="4" id="KW-1185">Reference proteome</keyword>
<keyword evidence="2" id="KW-0732">Signal</keyword>
<organism evidence="3 4">
    <name type="scientific">Rhodopila globiformis</name>
    <name type="common">Rhodopseudomonas globiformis</name>
    <dbReference type="NCBI Taxonomy" id="1071"/>
    <lineage>
        <taxon>Bacteria</taxon>
        <taxon>Pseudomonadati</taxon>
        <taxon>Pseudomonadota</taxon>
        <taxon>Alphaproteobacteria</taxon>
        <taxon>Acetobacterales</taxon>
        <taxon>Acetobacteraceae</taxon>
        <taxon>Rhodopila</taxon>
    </lineage>
</organism>
<protein>
    <recommendedName>
        <fullName evidence="5">Cathelicidin antimicrobial peptide C-terminal domain-containing protein</fullName>
    </recommendedName>
</protein>
<feature type="signal peptide" evidence="2">
    <location>
        <begin position="1"/>
        <end position="21"/>
    </location>
</feature>
<comment type="caution">
    <text evidence="3">The sequence shown here is derived from an EMBL/GenBank/DDBJ whole genome shotgun (WGS) entry which is preliminary data.</text>
</comment>
<name>A0A2S6N1P4_RHOGL</name>